<dbReference type="PANTHER" id="PTHR38118">
    <property type="entry name" value="ANCHORED CELL WALL PROTEIN 11-RELATED"/>
    <property type="match status" value="1"/>
</dbReference>
<dbReference type="PANTHER" id="PTHR38118:SF2">
    <property type="entry name" value="CDP-ALCOHOL PHOSPHATIDYLTRANSFERASE PROTEIN"/>
    <property type="match status" value="1"/>
</dbReference>
<keyword evidence="2" id="KW-0732">Signal</keyword>
<keyword evidence="5" id="KW-1185">Reference proteome</keyword>
<feature type="signal peptide" evidence="2">
    <location>
        <begin position="1"/>
        <end position="24"/>
    </location>
</feature>
<evidence type="ECO:0000313" key="4">
    <source>
        <dbReference type="EMBL" id="GJJ78706.1"/>
    </source>
</evidence>
<feature type="domain" description="DUF7707" evidence="3">
    <location>
        <begin position="34"/>
        <end position="122"/>
    </location>
</feature>
<dbReference type="Pfam" id="PF24808">
    <property type="entry name" value="DUF7707"/>
    <property type="match status" value="1"/>
</dbReference>
<organism evidence="4 5">
    <name type="scientific">Entomortierella parvispora</name>
    <dbReference type="NCBI Taxonomy" id="205924"/>
    <lineage>
        <taxon>Eukaryota</taxon>
        <taxon>Fungi</taxon>
        <taxon>Fungi incertae sedis</taxon>
        <taxon>Mucoromycota</taxon>
        <taxon>Mortierellomycotina</taxon>
        <taxon>Mortierellomycetes</taxon>
        <taxon>Mortierellales</taxon>
        <taxon>Mortierellaceae</taxon>
        <taxon>Entomortierella</taxon>
    </lineage>
</organism>
<dbReference type="AlphaFoldDB" id="A0A9P3HL80"/>
<evidence type="ECO:0000256" key="2">
    <source>
        <dbReference type="SAM" id="SignalP"/>
    </source>
</evidence>
<evidence type="ECO:0000313" key="5">
    <source>
        <dbReference type="Proteomes" id="UP000827284"/>
    </source>
</evidence>
<reference evidence="4" key="2">
    <citation type="journal article" date="2022" name="Microbiol. Resour. Announc.">
        <title>Whole-Genome Sequence of Entomortierella parvispora E1425, a Mucoromycotan Fungus Associated with Burkholderiaceae-Related Endosymbiotic Bacteria.</title>
        <authorList>
            <person name="Herlambang A."/>
            <person name="Guo Y."/>
            <person name="Takashima Y."/>
            <person name="Narisawa K."/>
            <person name="Ohta H."/>
            <person name="Nishizawa T."/>
        </authorList>
    </citation>
    <scope>NUCLEOTIDE SEQUENCE</scope>
    <source>
        <strain evidence="4">E1425</strain>
    </source>
</reference>
<reference evidence="4" key="1">
    <citation type="submission" date="2021-11" db="EMBL/GenBank/DDBJ databases">
        <authorList>
            <person name="Herlambang A."/>
            <person name="Guo Y."/>
            <person name="Takashima Y."/>
            <person name="Nishizawa T."/>
        </authorList>
    </citation>
    <scope>NUCLEOTIDE SEQUENCE</scope>
    <source>
        <strain evidence="4">E1425</strain>
    </source>
</reference>
<dbReference type="Proteomes" id="UP000827284">
    <property type="component" value="Unassembled WGS sequence"/>
</dbReference>
<dbReference type="EMBL" id="BQFW01000015">
    <property type="protein sequence ID" value="GJJ78706.1"/>
    <property type="molecule type" value="Genomic_DNA"/>
</dbReference>
<accession>A0A9P3HL80</accession>
<dbReference type="InterPro" id="IPR056124">
    <property type="entry name" value="DUF7707"/>
</dbReference>
<name>A0A9P3HL80_9FUNG</name>
<protein>
    <recommendedName>
        <fullName evidence="3">DUF7707 domain-containing protein</fullName>
    </recommendedName>
</protein>
<evidence type="ECO:0000256" key="1">
    <source>
        <dbReference type="SAM" id="MobiDB-lite"/>
    </source>
</evidence>
<feature type="chain" id="PRO_5040460730" description="DUF7707 domain-containing protein" evidence="2">
    <location>
        <begin position="25"/>
        <end position="283"/>
    </location>
</feature>
<gene>
    <name evidence="4" type="ORF">EMPS_11065</name>
</gene>
<comment type="caution">
    <text evidence="4">The sequence shown here is derived from an EMBL/GenBank/DDBJ whole genome shotgun (WGS) entry which is preliminary data.</text>
</comment>
<sequence>MLYRSSQVAVALAVLALSAVSVKPQRQPDPSAHPTMMSVQLREMLCAQQKTICTASCQNDLLENTCDVETLTWTCSCSKDTTKTIQDWQFPVPFKLCRNYLGMCLQECPNSRKPERADKDDHEINVMDEFQPWQQQPLQQQRRQQESTGGSEAYHDYDQDDWDAIEELRLLQSQSRLETDTYSRFEPEDVKRLNHLKKSKQLHKQTWERQRNEISRIMAEGGEGDNDFVVRKTIVAFTTYTVPTDLQDPSCVSECLVQFACGTASAPQFDGPDMVNNIDESNE</sequence>
<dbReference type="OrthoDB" id="2121879at2759"/>
<proteinExistence type="predicted"/>
<feature type="region of interest" description="Disordered" evidence="1">
    <location>
        <begin position="129"/>
        <end position="154"/>
    </location>
</feature>
<feature type="compositionally biased region" description="Low complexity" evidence="1">
    <location>
        <begin position="131"/>
        <end position="142"/>
    </location>
</feature>
<evidence type="ECO:0000259" key="3">
    <source>
        <dbReference type="Pfam" id="PF24808"/>
    </source>
</evidence>